<keyword evidence="3" id="KW-1185">Reference proteome</keyword>
<organism evidence="2 3">
    <name type="scientific">Dyadobacter sandarakinus</name>
    <dbReference type="NCBI Taxonomy" id="2747268"/>
    <lineage>
        <taxon>Bacteria</taxon>
        <taxon>Pseudomonadati</taxon>
        <taxon>Bacteroidota</taxon>
        <taxon>Cytophagia</taxon>
        <taxon>Cytophagales</taxon>
        <taxon>Spirosomataceae</taxon>
        <taxon>Dyadobacter</taxon>
    </lineage>
</organism>
<keyword evidence="1" id="KW-1277">Toxin-antitoxin system</keyword>
<accession>A0ABX7I2F3</accession>
<evidence type="ECO:0000313" key="3">
    <source>
        <dbReference type="Proteomes" id="UP000612680"/>
    </source>
</evidence>
<dbReference type="Proteomes" id="UP000612680">
    <property type="component" value="Chromosome"/>
</dbReference>
<dbReference type="InterPro" id="IPR007712">
    <property type="entry name" value="RelE/ParE_toxin"/>
</dbReference>
<name>A0ABX7I2F3_9BACT</name>
<proteinExistence type="predicted"/>
<dbReference type="InterPro" id="IPR035093">
    <property type="entry name" value="RelE/ParE_toxin_dom_sf"/>
</dbReference>
<protein>
    <submittedName>
        <fullName evidence="2">Type II toxin-antitoxin system RelE/ParE family toxin</fullName>
    </submittedName>
</protein>
<gene>
    <name evidence="2" type="ORF">HWI92_03045</name>
</gene>
<dbReference type="Gene3D" id="3.30.2310.20">
    <property type="entry name" value="RelE-like"/>
    <property type="match status" value="1"/>
</dbReference>
<dbReference type="EMBL" id="CP056775">
    <property type="protein sequence ID" value="QRQ99964.1"/>
    <property type="molecule type" value="Genomic_DNA"/>
</dbReference>
<evidence type="ECO:0000256" key="1">
    <source>
        <dbReference type="ARBA" id="ARBA00022649"/>
    </source>
</evidence>
<sequence length="98" mass="11808">MTFEIRWTSEAETSFREIVAYLEAEWTEKEARKFIRRARTLFSQIAKFPFMCEASNTNKKVRRGFVTKQCSLFYEINDDVIVLLYFWDNRANPDQRAH</sequence>
<evidence type="ECO:0000313" key="2">
    <source>
        <dbReference type="EMBL" id="QRQ99964.1"/>
    </source>
</evidence>
<dbReference type="RefSeq" id="WP_204660726.1">
    <property type="nucleotide sequence ID" value="NZ_CP056775.1"/>
</dbReference>
<dbReference type="Pfam" id="PF05016">
    <property type="entry name" value="ParE_toxin"/>
    <property type="match status" value="1"/>
</dbReference>
<reference evidence="2 3" key="1">
    <citation type="submission" date="2020-06" db="EMBL/GenBank/DDBJ databases">
        <title>Dyadobacter sandarakinus sp. nov., isolated from the soil of the Arctic Yellow River Station.</title>
        <authorList>
            <person name="Zhang Y."/>
            <person name="Peng F."/>
        </authorList>
    </citation>
    <scope>NUCLEOTIDE SEQUENCE [LARGE SCALE GENOMIC DNA]</scope>
    <source>
        <strain evidence="2 3">Q3-56</strain>
    </source>
</reference>